<keyword evidence="1" id="KW-0479">Metal-binding</keyword>
<dbReference type="AlphaFoldDB" id="A0AAV9GEV7"/>
<dbReference type="EMBL" id="MU865953">
    <property type="protein sequence ID" value="KAK4446978.1"/>
    <property type="molecule type" value="Genomic_DNA"/>
</dbReference>
<sequence length="308" mass="34577">MATSLGNDGLVLWHTVKQHIFHAGPDTDDVFARCSICHHAHLDIWGLPDVSGGEFDTRPGVVLPCGHMFCKPCWTDWENWAVNPDNDNAAPLSCAQCRHLMSSSLCGCKHPACDLPTRASQEPLLTLANMTSQTPPKWTPVSYDFFHGVGIPPTLGELVMPDELVPALRLRAGFDSEESLFLCCQCRDLRIDTIRDFVERLMQEPPNGLPGWVNDIFAADRANPHTRRTFLVLAHDFERHVNRGLSWICRDCDVSPADWIRYNWYGTTGAVGISFKRGEPYRLHARVPPLPSNYSPPNYCLDLDVDLD</sequence>
<dbReference type="PROSITE" id="PS50089">
    <property type="entry name" value="ZF_RING_2"/>
    <property type="match status" value="1"/>
</dbReference>
<feature type="domain" description="RING-type" evidence="2">
    <location>
        <begin position="34"/>
        <end position="98"/>
    </location>
</feature>
<evidence type="ECO:0000259" key="2">
    <source>
        <dbReference type="PROSITE" id="PS50089"/>
    </source>
</evidence>
<accession>A0AAV9GEV7</accession>
<evidence type="ECO:0000313" key="3">
    <source>
        <dbReference type="EMBL" id="KAK4446978.1"/>
    </source>
</evidence>
<dbReference type="Gene3D" id="3.30.40.10">
    <property type="entry name" value="Zinc/RING finger domain, C3HC4 (zinc finger)"/>
    <property type="match status" value="1"/>
</dbReference>
<dbReference type="InterPro" id="IPR001841">
    <property type="entry name" value="Znf_RING"/>
</dbReference>
<gene>
    <name evidence="3" type="ORF">QBC34DRAFT_382782</name>
</gene>
<keyword evidence="4" id="KW-1185">Reference proteome</keyword>
<evidence type="ECO:0000313" key="4">
    <source>
        <dbReference type="Proteomes" id="UP001321760"/>
    </source>
</evidence>
<keyword evidence="1" id="KW-0863">Zinc-finger</keyword>
<evidence type="ECO:0000256" key="1">
    <source>
        <dbReference type="PROSITE-ProRule" id="PRU00175"/>
    </source>
</evidence>
<proteinExistence type="predicted"/>
<reference evidence="3" key="2">
    <citation type="submission" date="2023-05" db="EMBL/GenBank/DDBJ databases">
        <authorList>
            <consortium name="Lawrence Berkeley National Laboratory"/>
            <person name="Steindorff A."/>
            <person name="Hensen N."/>
            <person name="Bonometti L."/>
            <person name="Westerberg I."/>
            <person name="Brannstrom I.O."/>
            <person name="Guillou S."/>
            <person name="Cros-Aarteil S."/>
            <person name="Calhoun S."/>
            <person name="Haridas S."/>
            <person name="Kuo A."/>
            <person name="Mondo S."/>
            <person name="Pangilinan J."/>
            <person name="Riley R."/>
            <person name="Labutti K."/>
            <person name="Andreopoulos B."/>
            <person name="Lipzen A."/>
            <person name="Chen C."/>
            <person name="Yanf M."/>
            <person name="Daum C."/>
            <person name="Ng V."/>
            <person name="Clum A."/>
            <person name="Ohm R."/>
            <person name="Martin F."/>
            <person name="Silar P."/>
            <person name="Natvig D."/>
            <person name="Lalanne C."/>
            <person name="Gautier V."/>
            <person name="Ament-Velasquez S.L."/>
            <person name="Kruys A."/>
            <person name="Hutchinson M.I."/>
            <person name="Powell A.J."/>
            <person name="Barry K."/>
            <person name="Miller A.N."/>
            <person name="Grigoriev I.V."/>
            <person name="Debuchy R."/>
            <person name="Gladieux P."/>
            <person name="Thoren M.H."/>
            <person name="Johannesson H."/>
        </authorList>
    </citation>
    <scope>NUCLEOTIDE SEQUENCE</scope>
    <source>
        <strain evidence="3">PSN243</strain>
    </source>
</reference>
<dbReference type="Proteomes" id="UP001321760">
    <property type="component" value="Unassembled WGS sequence"/>
</dbReference>
<keyword evidence="1" id="KW-0862">Zinc</keyword>
<dbReference type="InterPro" id="IPR013083">
    <property type="entry name" value="Znf_RING/FYVE/PHD"/>
</dbReference>
<name>A0AAV9GEV7_9PEZI</name>
<dbReference type="SUPFAM" id="SSF57850">
    <property type="entry name" value="RING/U-box"/>
    <property type="match status" value="1"/>
</dbReference>
<protein>
    <recommendedName>
        <fullName evidence="2">RING-type domain-containing protein</fullName>
    </recommendedName>
</protein>
<organism evidence="3 4">
    <name type="scientific">Podospora aff. communis PSN243</name>
    <dbReference type="NCBI Taxonomy" id="3040156"/>
    <lineage>
        <taxon>Eukaryota</taxon>
        <taxon>Fungi</taxon>
        <taxon>Dikarya</taxon>
        <taxon>Ascomycota</taxon>
        <taxon>Pezizomycotina</taxon>
        <taxon>Sordariomycetes</taxon>
        <taxon>Sordariomycetidae</taxon>
        <taxon>Sordariales</taxon>
        <taxon>Podosporaceae</taxon>
        <taxon>Podospora</taxon>
    </lineage>
</organism>
<dbReference type="SMART" id="SM00184">
    <property type="entry name" value="RING"/>
    <property type="match status" value="1"/>
</dbReference>
<comment type="caution">
    <text evidence="3">The sequence shown here is derived from an EMBL/GenBank/DDBJ whole genome shotgun (WGS) entry which is preliminary data.</text>
</comment>
<dbReference type="GO" id="GO:0008270">
    <property type="term" value="F:zinc ion binding"/>
    <property type="evidence" value="ECO:0007669"/>
    <property type="project" value="UniProtKB-KW"/>
</dbReference>
<reference evidence="3" key="1">
    <citation type="journal article" date="2023" name="Mol. Phylogenet. Evol.">
        <title>Genome-scale phylogeny and comparative genomics of the fungal order Sordariales.</title>
        <authorList>
            <person name="Hensen N."/>
            <person name="Bonometti L."/>
            <person name="Westerberg I."/>
            <person name="Brannstrom I.O."/>
            <person name="Guillou S."/>
            <person name="Cros-Aarteil S."/>
            <person name="Calhoun S."/>
            <person name="Haridas S."/>
            <person name="Kuo A."/>
            <person name="Mondo S."/>
            <person name="Pangilinan J."/>
            <person name="Riley R."/>
            <person name="LaButti K."/>
            <person name="Andreopoulos B."/>
            <person name="Lipzen A."/>
            <person name="Chen C."/>
            <person name="Yan M."/>
            <person name="Daum C."/>
            <person name="Ng V."/>
            <person name="Clum A."/>
            <person name="Steindorff A."/>
            <person name="Ohm R.A."/>
            <person name="Martin F."/>
            <person name="Silar P."/>
            <person name="Natvig D.O."/>
            <person name="Lalanne C."/>
            <person name="Gautier V."/>
            <person name="Ament-Velasquez S.L."/>
            <person name="Kruys A."/>
            <person name="Hutchinson M.I."/>
            <person name="Powell A.J."/>
            <person name="Barry K."/>
            <person name="Miller A.N."/>
            <person name="Grigoriev I.V."/>
            <person name="Debuchy R."/>
            <person name="Gladieux P."/>
            <person name="Hiltunen Thoren M."/>
            <person name="Johannesson H."/>
        </authorList>
    </citation>
    <scope>NUCLEOTIDE SEQUENCE</scope>
    <source>
        <strain evidence="3">PSN243</strain>
    </source>
</reference>